<keyword evidence="1" id="KW-1133">Transmembrane helix</keyword>
<evidence type="ECO:0008006" key="4">
    <source>
        <dbReference type="Google" id="ProtNLM"/>
    </source>
</evidence>
<accession>A0A2M4D588</accession>
<evidence type="ECO:0000256" key="1">
    <source>
        <dbReference type="SAM" id="Phobius"/>
    </source>
</evidence>
<keyword evidence="1" id="KW-0812">Transmembrane</keyword>
<feature type="chain" id="PRO_5014888978" description="Secreted protein" evidence="2">
    <location>
        <begin position="24"/>
        <end position="89"/>
    </location>
</feature>
<name>A0A2M4D588_ANODA</name>
<evidence type="ECO:0000313" key="3">
    <source>
        <dbReference type="EMBL" id="MBW72706.1"/>
    </source>
</evidence>
<organism evidence="3">
    <name type="scientific">Anopheles darlingi</name>
    <name type="common">Mosquito</name>
    <dbReference type="NCBI Taxonomy" id="43151"/>
    <lineage>
        <taxon>Eukaryota</taxon>
        <taxon>Metazoa</taxon>
        <taxon>Ecdysozoa</taxon>
        <taxon>Arthropoda</taxon>
        <taxon>Hexapoda</taxon>
        <taxon>Insecta</taxon>
        <taxon>Pterygota</taxon>
        <taxon>Neoptera</taxon>
        <taxon>Endopterygota</taxon>
        <taxon>Diptera</taxon>
        <taxon>Nematocera</taxon>
        <taxon>Culicoidea</taxon>
        <taxon>Culicidae</taxon>
        <taxon>Anophelinae</taxon>
        <taxon>Anopheles</taxon>
    </lineage>
</organism>
<proteinExistence type="predicted"/>
<keyword evidence="2" id="KW-0732">Signal</keyword>
<feature type="transmembrane region" description="Helical" evidence="1">
    <location>
        <begin position="68"/>
        <end position="88"/>
    </location>
</feature>
<dbReference type="EMBL" id="GGFL01008528">
    <property type="protein sequence ID" value="MBW72706.1"/>
    <property type="molecule type" value="Transcribed_RNA"/>
</dbReference>
<evidence type="ECO:0000256" key="2">
    <source>
        <dbReference type="SAM" id="SignalP"/>
    </source>
</evidence>
<dbReference type="AlphaFoldDB" id="A0A2M4D588"/>
<sequence length="89" mass="9451">MARALDGVHLPLVVLTAVRKIAAAAAAAAAATGATEHTPWDGWVQILELEIRRLARCSERKGLHESPLLMAPMLLLLLTHLGVFGCGMS</sequence>
<reference evidence="3" key="1">
    <citation type="submission" date="2018-01" db="EMBL/GenBank/DDBJ databases">
        <title>An insight into the sialome of Amazonian anophelines.</title>
        <authorList>
            <person name="Ribeiro J.M."/>
            <person name="Scarpassa V."/>
            <person name="Calvo E."/>
        </authorList>
    </citation>
    <scope>NUCLEOTIDE SEQUENCE</scope>
</reference>
<keyword evidence="1" id="KW-0472">Membrane</keyword>
<protein>
    <recommendedName>
        <fullName evidence="4">Secreted protein</fullName>
    </recommendedName>
</protein>
<feature type="signal peptide" evidence="2">
    <location>
        <begin position="1"/>
        <end position="23"/>
    </location>
</feature>